<feature type="region of interest" description="Disordered" evidence="2">
    <location>
        <begin position="912"/>
        <end position="957"/>
    </location>
</feature>
<dbReference type="Pfam" id="PF04388">
    <property type="entry name" value="Hamartin"/>
    <property type="match status" value="2"/>
</dbReference>
<dbReference type="GO" id="GO:0008285">
    <property type="term" value="P:negative regulation of cell population proliferation"/>
    <property type="evidence" value="ECO:0007669"/>
    <property type="project" value="TreeGrafter"/>
</dbReference>
<gene>
    <name evidence="4" type="primary">TSC1</name>
    <name evidence="4" type="synonym">LOC115204136</name>
</gene>
<feature type="compositionally biased region" description="Low complexity" evidence="2">
    <location>
        <begin position="930"/>
        <end position="946"/>
    </location>
</feature>
<keyword evidence="1" id="KW-0175">Coiled coil</keyword>
<reference evidence="4" key="1">
    <citation type="submission" date="2025-08" db="UniProtKB">
        <authorList>
            <consortium name="Ensembl"/>
        </authorList>
    </citation>
    <scope>IDENTIFICATION</scope>
</reference>
<dbReference type="Proteomes" id="UP000472277">
    <property type="component" value="Chromosome 12"/>
</dbReference>
<proteinExistence type="predicted"/>
<feature type="region of interest" description="Disordered" evidence="2">
    <location>
        <begin position="1061"/>
        <end position="1120"/>
    </location>
</feature>
<feature type="compositionally biased region" description="Polar residues" evidence="2">
    <location>
        <begin position="321"/>
        <end position="337"/>
    </location>
</feature>
<reference evidence="4" key="2">
    <citation type="submission" date="2025-09" db="UniProtKB">
        <authorList>
            <consortium name="Ensembl"/>
        </authorList>
    </citation>
    <scope>IDENTIFICATION</scope>
</reference>
<dbReference type="AlphaFoldDB" id="A0A674A9R0"/>
<feature type="compositionally biased region" description="Polar residues" evidence="2">
    <location>
        <begin position="913"/>
        <end position="926"/>
    </location>
</feature>
<accession>A0A674A9R0</accession>
<dbReference type="Ensembl" id="ENSSTUT00000058725.1">
    <property type="protein sequence ID" value="ENSSTUP00000056139.1"/>
    <property type="gene ID" value="ENSSTUG00000023464.1"/>
</dbReference>
<feature type="region of interest" description="Disordered" evidence="2">
    <location>
        <begin position="451"/>
        <end position="471"/>
    </location>
</feature>
<keyword evidence="3" id="KW-0812">Transmembrane</keyword>
<dbReference type="GO" id="GO:0051726">
    <property type="term" value="P:regulation of cell cycle"/>
    <property type="evidence" value="ECO:0007669"/>
    <property type="project" value="TreeGrafter"/>
</dbReference>
<evidence type="ECO:0000256" key="1">
    <source>
        <dbReference type="SAM" id="Coils"/>
    </source>
</evidence>
<organism evidence="4 5">
    <name type="scientific">Salmo trutta</name>
    <name type="common">Brown trout</name>
    <dbReference type="NCBI Taxonomy" id="8032"/>
    <lineage>
        <taxon>Eukaryota</taxon>
        <taxon>Metazoa</taxon>
        <taxon>Chordata</taxon>
        <taxon>Craniata</taxon>
        <taxon>Vertebrata</taxon>
        <taxon>Euteleostomi</taxon>
        <taxon>Actinopterygii</taxon>
        <taxon>Neopterygii</taxon>
        <taxon>Teleostei</taxon>
        <taxon>Protacanthopterygii</taxon>
        <taxon>Salmoniformes</taxon>
        <taxon>Salmonidae</taxon>
        <taxon>Salmoninae</taxon>
        <taxon>Salmo</taxon>
    </lineage>
</organism>
<dbReference type="PANTHER" id="PTHR15154">
    <property type="entry name" value="HAMARTIN"/>
    <property type="match status" value="1"/>
</dbReference>
<dbReference type="InterPro" id="IPR007483">
    <property type="entry name" value="Hamartin"/>
</dbReference>
<sequence>MAREQPNIGDLLPLLESSDIHQLEEIKGLINEHLSTERGAVLLNGLVDYFLETNSAQAIHILSSVREPHDKHLLDKMNECMTKQACRLPTLTLLGHVVRKQPSWIHKIARYPLLLSLLKCLKTDLDVMVLITGVLVLITLLPMIPQAGKQHLYEFFDIFGRLASWNLKNPGHISEVFLIHLHASIYSLFHRLYGMYPCNFVSYLRSHYNMKENVDTFEEVVKPMLEHVRIHPELVTGTKDHELDPTRWKKFEIHDIVIECAKVSLDPKEASCEEGYATMPGNFYPHPELRPQESNSSCELDSTCGVQELWSPSSLCGMATPPSSRGMSPNQELSHSASHLPGHRVHSTSGDKGSFNYYNISPMTQKPVSLQASCLPFYLSKNSPAANSEELLKITEDKRDLAGLRSFDSPFYHTTETLTGTQEKPLPNPPLGGPVPPRDPHIAVPTSDDALENTQGAIGGDGDSSRGSALDQSWSFEPVCPFSPIQHPLHHSLSALEDEVAKFGGLFSPSRQMKNPSLPYEALFDLALPRAASLFVGRRTSEARGRAEGEGMVSASPLEVLDHLVQQGSDTHDKVLKRLPLPSKSADWTHFGGSAPLDELHTLRSQLLLLHSQLLYERYKREQHAVRNRRLLRRVINATALEEQNNAMKDQLNLQSVDVVTLKESLQVEQQRCRQLWDDRETVVTRLHSQVRQLQQGRDDYYTKNQELQVDKKMNDLEADLQRANNKVCHTGHLLNQMTIKLSTSESTQQQMSFLNKQLLLLGEAHKLDVLQQQHTGSDNTKEAQMVQVSWGKEVERLRQSLLQQGQKLEAAQQRVCELETQLTKKEHLIVEQKKFLEDVKGQAKGELQASENRYQAQRRATQLLQTELLHLYSRLEMEGHACLTTASAAGGSSTDPGPPIDSRNVCLCHWNRPSQSPRGNGSTLLPGQPKANNPPKAPPVNSASSTQDIPPPLLVEPSFSCPHAPHAIPLPPDAAPLTVGSFPSANSFLGMRARELFRNKSESQCDKEPPHLAGLSQGLKTELCVEPLFPPLGNALTCPVSAPVPTLAPVPASILGAPLTVPAKEHPPETRQSAIKQESPRRKMGGARGGGAAAASAAQPRQQQQFRIMDYNETQQEHS</sequence>
<keyword evidence="5" id="KW-1185">Reference proteome</keyword>
<evidence type="ECO:0000313" key="5">
    <source>
        <dbReference type="Proteomes" id="UP000472277"/>
    </source>
</evidence>
<keyword evidence="3" id="KW-1133">Transmembrane helix</keyword>
<evidence type="ECO:0000256" key="2">
    <source>
        <dbReference type="SAM" id="MobiDB-lite"/>
    </source>
</evidence>
<feature type="region of interest" description="Disordered" evidence="2">
    <location>
        <begin position="320"/>
        <end position="348"/>
    </location>
</feature>
<keyword evidence="3" id="KW-0472">Membrane</keyword>
<protein>
    <submittedName>
        <fullName evidence="4">TSC complex subunit 1b</fullName>
    </submittedName>
</protein>
<evidence type="ECO:0000256" key="3">
    <source>
        <dbReference type="SAM" id="Phobius"/>
    </source>
</evidence>
<feature type="coiled-coil region" evidence="1">
    <location>
        <begin position="795"/>
        <end position="854"/>
    </location>
</feature>
<dbReference type="PANTHER" id="PTHR15154:SF2">
    <property type="entry name" value="HAMARTIN"/>
    <property type="match status" value="1"/>
</dbReference>
<feature type="compositionally biased region" description="Low complexity" evidence="2">
    <location>
        <begin position="1094"/>
        <end position="1108"/>
    </location>
</feature>
<name>A0A674A9R0_SALTR</name>
<dbReference type="GO" id="GO:0033596">
    <property type="term" value="C:TSC1-TSC2 complex"/>
    <property type="evidence" value="ECO:0007669"/>
    <property type="project" value="TreeGrafter"/>
</dbReference>
<dbReference type="GO" id="GO:0032007">
    <property type="term" value="P:negative regulation of TOR signaling"/>
    <property type="evidence" value="ECO:0007669"/>
    <property type="project" value="TreeGrafter"/>
</dbReference>
<feature type="transmembrane region" description="Helical" evidence="3">
    <location>
        <begin position="125"/>
        <end position="144"/>
    </location>
</feature>
<dbReference type="GeneTree" id="ENSGT00390000014148"/>
<evidence type="ECO:0000313" key="4">
    <source>
        <dbReference type="Ensembl" id="ENSSTUP00000056139.1"/>
    </source>
</evidence>